<evidence type="ECO:0000313" key="1">
    <source>
        <dbReference type="EMBL" id="MFC6825212.1"/>
    </source>
</evidence>
<dbReference type="EMBL" id="JBHSXH010000011">
    <property type="protein sequence ID" value="MFC6825212.1"/>
    <property type="molecule type" value="Genomic_DNA"/>
</dbReference>
<proteinExistence type="predicted"/>
<comment type="caution">
    <text evidence="1">The sequence shown here is derived from an EMBL/GenBank/DDBJ whole genome shotgun (WGS) entry which is preliminary data.</text>
</comment>
<dbReference type="AlphaFoldDB" id="A0ABD5U378"/>
<dbReference type="Proteomes" id="UP001596408">
    <property type="component" value="Unassembled WGS sequence"/>
</dbReference>
<evidence type="ECO:0000313" key="2">
    <source>
        <dbReference type="Proteomes" id="UP001596408"/>
    </source>
</evidence>
<keyword evidence="2" id="KW-1185">Reference proteome</keyword>
<gene>
    <name evidence="1" type="ORF">ACFQEV_09425</name>
</gene>
<dbReference type="RefSeq" id="WP_379695206.1">
    <property type="nucleotide sequence ID" value="NZ_JBHSXH010000011.1"/>
</dbReference>
<reference evidence="1 2" key="1">
    <citation type="journal article" date="2019" name="Int. J. Syst. Evol. Microbiol.">
        <title>The Global Catalogue of Microorganisms (GCM) 10K type strain sequencing project: providing services to taxonomists for standard genome sequencing and annotation.</title>
        <authorList>
            <consortium name="The Broad Institute Genomics Platform"/>
            <consortium name="The Broad Institute Genome Sequencing Center for Infectious Disease"/>
            <person name="Wu L."/>
            <person name="Ma J."/>
        </authorList>
    </citation>
    <scope>NUCLEOTIDE SEQUENCE [LARGE SCALE GENOMIC DNA]</scope>
    <source>
        <strain evidence="1 2">YIM 94188</strain>
    </source>
</reference>
<protein>
    <submittedName>
        <fullName evidence="1">Uncharacterized protein</fullName>
    </submittedName>
</protein>
<sequence>MSEDTEWIPEHDPPIYFYKRPKFGMENELRVLVGHGPKPMVEVSDAGIVPDDWGEDKDDAIFIDVNLEEVMDRIVVAPDVPRDKFDEVKKMVSDRFDGCIPVVRSRRLWDQEPGPSHMLFGSDIYRITPDTIEEELEKEGVQTDLFIWDAVDVVHVVPPNIPFDNTAVFGHFEIHRYQGETPPIFCYGQDHLDYQTCVHRHGETGLISKDGFDQN</sequence>
<organism evidence="1 2">
    <name type="scientific">Halopelagius fulvigenes</name>
    <dbReference type="NCBI Taxonomy" id="1198324"/>
    <lineage>
        <taxon>Archaea</taxon>
        <taxon>Methanobacteriati</taxon>
        <taxon>Methanobacteriota</taxon>
        <taxon>Stenosarchaea group</taxon>
        <taxon>Halobacteria</taxon>
        <taxon>Halobacteriales</taxon>
        <taxon>Haloferacaceae</taxon>
    </lineage>
</organism>
<name>A0ABD5U378_9EURY</name>
<accession>A0ABD5U378</accession>